<comment type="caution">
    <text evidence="1">The sequence shown here is derived from an EMBL/GenBank/DDBJ whole genome shotgun (WGS) entry which is preliminary data.</text>
</comment>
<sequence>MFKEFQIDARKQERKFLRSLKKQEYFHTVTGAVNTVVEISKCHLTIKTMKGAKAWKLSRTRLRQAISYIFYRRTAIRKDLETYTQFTSAMLAILFQCFNGTAHVKRLKNGLLRLTLTGVRFHASGTERDPFIRTLLKKVSGKYVLFNYFHIRKDKHFHQVLESENLFCVIDSGAFSVFKRKELLKTKQNHAIQLHEPFQMELFEDGEVDYISLEEYAAFIKEHCHNKRILGFFNLDVIHNPIETKKNFNKLRQLVPHAKIYPVWQCTDSFEELEQLVNDPSNEVVGIGGLVPFLSNRQEFVRDLLNHIFAKYPQGNYHFLGGANSMLLEYPFFSTDTTAFLNCRKNGDRKVYVPSGHRVEAPMDMDTVSIMTQNLEFLSGLEKRKMDKQLSFENMLNIA</sequence>
<keyword evidence="2" id="KW-1185">Reference proteome</keyword>
<proteinExistence type="predicted"/>
<evidence type="ECO:0000313" key="1">
    <source>
        <dbReference type="EMBL" id="MFD1736081.1"/>
    </source>
</evidence>
<organism evidence="1 2">
    <name type="scientific">Bacillus salitolerans</name>
    <dbReference type="NCBI Taxonomy" id="1437434"/>
    <lineage>
        <taxon>Bacteria</taxon>
        <taxon>Bacillati</taxon>
        <taxon>Bacillota</taxon>
        <taxon>Bacilli</taxon>
        <taxon>Bacillales</taxon>
        <taxon>Bacillaceae</taxon>
        <taxon>Bacillus</taxon>
    </lineage>
</organism>
<protein>
    <submittedName>
        <fullName evidence="1">Uncharacterized protein</fullName>
    </submittedName>
</protein>
<dbReference type="EMBL" id="JBHUEM010000005">
    <property type="protein sequence ID" value="MFD1736081.1"/>
    <property type="molecule type" value="Genomic_DNA"/>
</dbReference>
<name>A0ABW4LLV3_9BACI</name>
<accession>A0ABW4LLV3</accession>
<gene>
    <name evidence="1" type="ORF">ACFSCX_05835</name>
</gene>
<dbReference type="Proteomes" id="UP001597214">
    <property type="component" value="Unassembled WGS sequence"/>
</dbReference>
<evidence type="ECO:0000313" key="2">
    <source>
        <dbReference type="Proteomes" id="UP001597214"/>
    </source>
</evidence>
<dbReference type="RefSeq" id="WP_377927227.1">
    <property type="nucleotide sequence ID" value="NZ_JBHUEM010000005.1"/>
</dbReference>
<reference evidence="2" key="1">
    <citation type="journal article" date="2019" name="Int. J. Syst. Evol. Microbiol.">
        <title>The Global Catalogue of Microorganisms (GCM) 10K type strain sequencing project: providing services to taxonomists for standard genome sequencing and annotation.</title>
        <authorList>
            <consortium name="The Broad Institute Genomics Platform"/>
            <consortium name="The Broad Institute Genome Sequencing Center for Infectious Disease"/>
            <person name="Wu L."/>
            <person name="Ma J."/>
        </authorList>
    </citation>
    <scope>NUCLEOTIDE SEQUENCE [LARGE SCALE GENOMIC DNA]</scope>
    <source>
        <strain evidence="2">CCUG 49339</strain>
    </source>
</reference>